<accession>A0A0H3K457</accession>
<dbReference type="eggNOG" id="ENOG5030QCP">
    <property type="taxonomic scope" value="Bacteria"/>
</dbReference>
<dbReference type="EMBL" id="AP008231">
    <property type="protein sequence ID" value="BAD80156.1"/>
    <property type="molecule type" value="Genomic_DNA"/>
</dbReference>
<evidence type="ECO:0000313" key="2">
    <source>
        <dbReference type="EMBL" id="BAD80156.1"/>
    </source>
</evidence>
<dbReference type="RefSeq" id="WP_011244276.1">
    <property type="nucleotide sequence ID" value="NC_006576.1"/>
</dbReference>
<gene>
    <name evidence="2" type="ordered locus">syc1966_d</name>
</gene>
<reference evidence="2 3" key="1">
    <citation type="journal article" date="2007" name="Photosyn. Res.">
        <title>Complete nucleotide sequence of the freshwater unicellular cyanobacterium Synechococcus elongatus PCC 6301 chromosome: gene content and organization.</title>
        <authorList>
            <person name="Sugita C."/>
            <person name="Ogata K."/>
            <person name="Shikata M."/>
            <person name="Jikuya H."/>
            <person name="Takano J."/>
            <person name="Furumichi M."/>
            <person name="Kanehisa M."/>
            <person name="Omata T."/>
            <person name="Sugiura M."/>
            <person name="Sugita M."/>
        </authorList>
    </citation>
    <scope>NUCLEOTIDE SEQUENCE [LARGE SCALE GENOMIC DNA]</scope>
    <source>
        <strain evidence="3">ATCC 27144 / PCC 6301 / SAUG 1402/1</strain>
    </source>
</reference>
<feature type="signal peptide" evidence="1">
    <location>
        <begin position="1"/>
        <end position="22"/>
    </location>
</feature>
<dbReference type="AlphaFoldDB" id="A0A0H3K457"/>
<protein>
    <submittedName>
        <fullName evidence="2">Uncharacterized protein</fullName>
    </submittedName>
</protein>
<evidence type="ECO:0000256" key="1">
    <source>
        <dbReference type="SAM" id="SignalP"/>
    </source>
</evidence>
<feature type="chain" id="PRO_5002613190" evidence="1">
    <location>
        <begin position="23"/>
        <end position="134"/>
    </location>
</feature>
<dbReference type="GeneID" id="72431003"/>
<organism evidence="2 3">
    <name type="scientific">Synechococcus sp. (strain ATCC 27144 / PCC 6301 / SAUG 1402/1)</name>
    <name type="common">Anacystis nidulans</name>
    <dbReference type="NCBI Taxonomy" id="269084"/>
    <lineage>
        <taxon>Bacteria</taxon>
        <taxon>Bacillati</taxon>
        <taxon>Cyanobacteriota</taxon>
        <taxon>Cyanophyceae</taxon>
        <taxon>Synechococcales</taxon>
        <taxon>Synechococcaceae</taxon>
        <taxon>Synechococcus</taxon>
    </lineage>
</organism>
<sequence>MRYFFWSLLAIAAVLPISIAQAGSVRIEQAPNLQMSGMSGGGRASDCGYIGNRPSEQVTISPQYVEQSGYLRISVTAAGNPTLLIEGPSGRFCSVGQGGRNPQHVGVWPAGVYNIYVGDRQGQSHPYQLNLSGR</sequence>
<name>A0A0H3K457_SYNP6</name>
<dbReference type="KEGG" id="syc:syc1966_d"/>
<keyword evidence="1" id="KW-0732">Signal</keyword>
<dbReference type="Proteomes" id="UP000001175">
    <property type="component" value="Chromosome"/>
</dbReference>
<evidence type="ECO:0000313" key="3">
    <source>
        <dbReference type="Proteomes" id="UP000001175"/>
    </source>
</evidence>
<proteinExistence type="predicted"/>